<keyword evidence="3" id="KW-1185">Reference proteome</keyword>
<evidence type="ECO:0000313" key="2">
    <source>
        <dbReference type="EMBL" id="NYI94329.1"/>
    </source>
</evidence>
<dbReference type="Proteomes" id="UP000575985">
    <property type="component" value="Unassembled WGS sequence"/>
</dbReference>
<keyword evidence="1" id="KW-0472">Membrane</keyword>
<feature type="transmembrane region" description="Helical" evidence="1">
    <location>
        <begin position="54"/>
        <end position="78"/>
    </location>
</feature>
<evidence type="ECO:0000256" key="1">
    <source>
        <dbReference type="SAM" id="Phobius"/>
    </source>
</evidence>
<dbReference type="Pfam" id="PF08592">
    <property type="entry name" value="Anthrone_oxy"/>
    <property type="match status" value="1"/>
</dbReference>
<name>A0A853BG68_9ACTN</name>
<reference evidence="2 3" key="1">
    <citation type="submission" date="2020-07" db="EMBL/GenBank/DDBJ databases">
        <title>Sequencing the genomes of 1000 actinobacteria strains.</title>
        <authorList>
            <person name="Klenk H.-P."/>
        </authorList>
    </citation>
    <scope>NUCLEOTIDE SEQUENCE [LARGE SCALE GENOMIC DNA]</scope>
    <source>
        <strain evidence="2 3">DSM 45927</strain>
    </source>
</reference>
<dbReference type="EMBL" id="JACCFO010000001">
    <property type="protein sequence ID" value="NYI94329.1"/>
    <property type="molecule type" value="Genomic_DNA"/>
</dbReference>
<dbReference type="RefSeq" id="WP_179765995.1">
    <property type="nucleotide sequence ID" value="NZ_JACCFO010000001.1"/>
</dbReference>
<evidence type="ECO:0000313" key="3">
    <source>
        <dbReference type="Proteomes" id="UP000575985"/>
    </source>
</evidence>
<dbReference type="InterPro" id="IPR013901">
    <property type="entry name" value="Anthrone_oxy"/>
</dbReference>
<proteinExistence type="predicted"/>
<organism evidence="2 3">
    <name type="scientific">Streptomonospora nanhaiensis</name>
    <dbReference type="NCBI Taxonomy" id="1323731"/>
    <lineage>
        <taxon>Bacteria</taxon>
        <taxon>Bacillati</taxon>
        <taxon>Actinomycetota</taxon>
        <taxon>Actinomycetes</taxon>
        <taxon>Streptosporangiales</taxon>
        <taxon>Nocardiopsidaceae</taxon>
        <taxon>Streptomonospora</taxon>
    </lineage>
</organism>
<protein>
    <submittedName>
        <fullName evidence="2">Putative membrane protein</fullName>
    </submittedName>
</protein>
<dbReference type="AlphaFoldDB" id="A0A853BG68"/>
<sequence length="162" mass="16824">MADLVRTGLLVAAMVATGWFAGLFFTFQIAVMPGLARCEDRVFTAAMRAMNTAILNPLFAVAFVGSPLSLAGAALAHLAPAHRPALVWIAAAFVLVVLVVVVTMTRNVPLNDALEREGAAAADDAGHAAARRRFAGPWVRWNALRTAASALAVACLAAAMAA</sequence>
<feature type="transmembrane region" description="Helical" evidence="1">
    <location>
        <begin position="143"/>
        <end position="161"/>
    </location>
</feature>
<keyword evidence="1" id="KW-1133">Transmembrane helix</keyword>
<gene>
    <name evidence="2" type="ORF">HNR12_000606</name>
</gene>
<keyword evidence="1" id="KW-0812">Transmembrane</keyword>
<feature type="transmembrane region" description="Helical" evidence="1">
    <location>
        <begin position="85"/>
        <end position="104"/>
    </location>
</feature>
<accession>A0A853BG68</accession>
<comment type="caution">
    <text evidence="2">The sequence shown here is derived from an EMBL/GenBank/DDBJ whole genome shotgun (WGS) entry which is preliminary data.</text>
</comment>